<protein>
    <submittedName>
        <fullName evidence="3">Membrane-associated phospholipid phosphatase</fullName>
    </submittedName>
</protein>
<feature type="transmembrane region" description="Helical" evidence="1">
    <location>
        <begin position="7"/>
        <end position="28"/>
    </location>
</feature>
<evidence type="ECO:0000313" key="4">
    <source>
        <dbReference type="Proteomes" id="UP001519273"/>
    </source>
</evidence>
<feature type="domain" description="Phosphatidic acid phosphatase type 2/haloperoxidase" evidence="2">
    <location>
        <begin position="82"/>
        <end position="203"/>
    </location>
</feature>
<evidence type="ECO:0000259" key="2">
    <source>
        <dbReference type="Pfam" id="PF01569"/>
    </source>
</evidence>
<dbReference type="RefSeq" id="WP_209848716.1">
    <property type="nucleotide sequence ID" value="NZ_CBCRVE010000006.1"/>
</dbReference>
<keyword evidence="1" id="KW-1133">Transmembrane helix</keyword>
<name>A0ABS4H3E8_9BACL</name>
<keyword evidence="4" id="KW-1185">Reference proteome</keyword>
<sequence length="217" mass="25737">MKAFFKQWYHALGILSIPIQGFIYVWITHHIGPNIYYDYGWLDTKIPFLRWFILPYVSWMPILYISFLYFAIVNRKIYWHTLIIYNIAVAISHVIFWVYPTHVPRPAVDSADLAGVLVNFIYRSDMPYNCFPSIHVMTSYLLYITIRRAKRHLTLNTSIRSIWSVLLWFIIASTVFVKQHSILDVIGGIICAEVTYQLFYYVISLTQRREKQMTGSY</sequence>
<dbReference type="Proteomes" id="UP001519273">
    <property type="component" value="Unassembled WGS sequence"/>
</dbReference>
<feature type="transmembrane region" description="Helical" evidence="1">
    <location>
        <begin position="48"/>
        <end position="70"/>
    </location>
</feature>
<dbReference type="Pfam" id="PF01569">
    <property type="entry name" value="PAP2"/>
    <property type="match status" value="1"/>
</dbReference>
<reference evidence="3 4" key="1">
    <citation type="submission" date="2021-03" db="EMBL/GenBank/DDBJ databases">
        <title>Genomic Encyclopedia of Type Strains, Phase IV (KMG-IV): sequencing the most valuable type-strain genomes for metagenomic binning, comparative biology and taxonomic classification.</title>
        <authorList>
            <person name="Goeker M."/>
        </authorList>
    </citation>
    <scope>NUCLEOTIDE SEQUENCE [LARGE SCALE GENOMIC DNA]</scope>
    <source>
        <strain evidence="3 4">DSM 23491</strain>
    </source>
</reference>
<dbReference type="InterPro" id="IPR000326">
    <property type="entry name" value="PAP2/HPO"/>
</dbReference>
<dbReference type="Gene3D" id="1.20.144.10">
    <property type="entry name" value="Phosphatidic acid phosphatase type 2/haloperoxidase"/>
    <property type="match status" value="1"/>
</dbReference>
<evidence type="ECO:0000256" key="1">
    <source>
        <dbReference type="SAM" id="Phobius"/>
    </source>
</evidence>
<accession>A0ABS4H3E8</accession>
<keyword evidence="1" id="KW-0812">Transmembrane</keyword>
<feature type="transmembrane region" description="Helical" evidence="1">
    <location>
        <begin position="182"/>
        <end position="203"/>
    </location>
</feature>
<proteinExistence type="predicted"/>
<feature type="transmembrane region" description="Helical" evidence="1">
    <location>
        <begin position="77"/>
        <end position="99"/>
    </location>
</feature>
<comment type="caution">
    <text evidence="3">The sequence shown here is derived from an EMBL/GenBank/DDBJ whole genome shotgun (WGS) entry which is preliminary data.</text>
</comment>
<keyword evidence="1" id="KW-0472">Membrane</keyword>
<feature type="transmembrane region" description="Helical" evidence="1">
    <location>
        <begin position="158"/>
        <end position="176"/>
    </location>
</feature>
<dbReference type="SUPFAM" id="SSF48317">
    <property type="entry name" value="Acid phosphatase/Vanadium-dependent haloperoxidase"/>
    <property type="match status" value="1"/>
</dbReference>
<organism evidence="3 4">
    <name type="scientific">Paenibacillus sediminis</name>
    <dbReference type="NCBI Taxonomy" id="664909"/>
    <lineage>
        <taxon>Bacteria</taxon>
        <taxon>Bacillati</taxon>
        <taxon>Bacillota</taxon>
        <taxon>Bacilli</taxon>
        <taxon>Bacillales</taxon>
        <taxon>Paenibacillaceae</taxon>
        <taxon>Paenibacillus</taxon>
    </lineage>
</organism>
<dbReference type="EMBL" id="JAGGKP010000003">
    <property type="protein sequence ID" value="MBP1937039.1"/>
    <property type="molecule type" value="Genomic_DNA"/>
</dbReference>
<evidence type="ECO:0000313" key="3">
    <source>
        <dbReference type="EMBL" id="MBP1937039.1"/>
    </source>
</evidence>
<dbReference type="InterPro" id="IPR036938">
    <property type="entry name" value="PAP2/HPO_sf"/>
</dbReference>
<gene>
    <name evidence="3" type="ORF">J2Z20_001921</name>
</gene>
<feature type="transmembrane region" description="Helical" evidence="1">
    <location>
        <begin position="126"/>
        <end position="146"/>
    </location>
</feature>